<keyword evidence="2" id="KW-1185">Reference proteome</keyword>
<dbReference type="InterPro" id="IPR038296">
    <property type="entry name" value="ParD_sf"/>
</dbReference>
<sequence>MQIPVKPEQEKFILQKLQQGKYKSIDDLLAVAFQLLEQHDAKEKELFELKEKIAEGTQQIREGKVIDGELVFQQLQEKLERMENS</sequence>
<dbReference type="RefSeq" id="WP_190605745.1">
    <property type="nucleotide sequence ID" value="NZ_CP021056.1"/>
</dbReference>
<dbReference type="EMBL" id="CP021056">
    <property type="protein sequence ID" value="QXE25750.1"/>
    <property type="molecule type" value="Genomic_DNA"/>
</dbReference>
<protein>
    <recommendedName>
        <fullName evidence="3">Type II toxin-antitoxin system ParD family antitoxin</fullName>
    </recommendedName>
</protein>
<dbReference type="KEGG" id="rsin:B6N60_04470"/>
<dbReference type="AlphaFoldDB" id="A0A975TBM4"/>
<gene>
    <name evidence="1" type="ORF">B6N60_04470</name>
</gene>
<name>A0A975TBM4_9NOST</name>
<dbReference type="Proteomes" id="UP000683511">
    <property type="component" value="Chromosome"/>
</dbReference>
<evidence type="ECO:0008006" key="3">
    <source>
        <dbReference type="Google" id="ProtNLM"/>
    </source>
</evidence>
<reference evidence="1" key="1">
    <citation type="submission" date="2017-04" db="EMBL/GenBank/DDBJ databases">
        <title>Genome deletions in a multicellular cyanobacterial endosymbiont for morphological adaptation in marine diatoms.</title>
        <authorList>
            <person name="Wang Y."/>
            <person name="Gao H."/>
            <person name="Li R."/>
            <person name="Xu X."/>
        </authorList>
    </citation>
    <scope>NUCLEOTIDE SEQUENCE</scope>
    <source>
        <strain evidence="1">FACHB 800</strain>
    </source>
</reference>
<evidence type="ECO:0000313" key="1">
    <source>
        <dbReference type="EMBL" id="QXE25750.1"/>
    </source>
</evidence>
<dbReference type="Gene3D" id="6.10.10.120">
    <property type="entry name" value="Antitoxin ParD1-like"/>
    <property type="match status" value="1"/>
</dbReference>
<organism evidence="1 2">
    <name type="scientific">Richelia sinica FACHB-800</name>
    <dbReference type="NCBI Taxonomy" id="1357546"/>
    <lineage>
        <taxon>Bacteria</taxon>
        <taxon>Bacillati</taxon>
        <taxon>Cyanobacteriota</taxon>
        <taxon>Cyanophyceae</taxon>
        <taxon>Nostocales</taxon>
        <taxon>Nostocaceae</taxon>
        <taxon>Richelia</taxon>
    </lineage>
</organism>
<proteinExistence type="predicted"/>
<evidence type="ECO:0000313" key="2">
    <source>
        <dbReference type="Proteomes" id="UP000683511"/>
    </source>
</evidence>
<accession>A0A975TBM4</accession>